<evidence type="ECO:0000313" key="10">
    <source>
        <dbReference type="Proteomes" id="UP000036681"/>
    </source>
</evidence>
<feature type="transmembrane region" description="Helical" evidence="9">
    <location>
        <begin position="121"/>
        <end position="142"/>
    </location>
</feature>
<dbReference type="Proteomes" id="UP000036681">
    <property type="component" value="Unplaced"/>
</dbReference>
<comment type="catalytic activity">
    <reaction evidence="8">
        <text>a 1-O-(1Z-alkenyl)-sn-glycero-3-phosphocholine + H2O = a 2,3-saturated aldehyde + sn-glycerol 3-phosphocholine</text>
        <dbReference type="Rhea" id="RHEA:22544"/>
        <dbReference type="ChEBI" id="CHEBI:15377"/>
        <dbReference type="ChEBI" id="CHEBI:16870"/>
        <dbReference type="ChEBI" id="CHEBI:73359"/>
        <dbReference type="ChEBI" id="CHEBI:77287"/>
        <dbReference type="EC" id="3.3.2.2"/>
    </reaction>
</comment>
<proteinExistence type="inferred from homology"/>
<dbReference type="WBParaSite" id="ALUE_0001265001-mRNA-1">
    <property type="protein sequence ID" value="ALUE_0001265001-mRNA-1"/>
    <property type="gene ID" value="ALUE_0001265001"/>
</dbReference>
<dbReference type="GO" id="GO:0047408">
    <property type="term" value="F:alkenylglycerophosphocholine hydrolase activity"/>
    <property type="evidence" value="ECO:0007669"/>
    <property type="project" value="UniProtKB-EC"/>
</dbReference>
<name>A0A0M3I6H3_ASCLU</name>
<evidence type="ECO:0000256" key="2">
    <source>
        <dbReference type="ARBA" id="ARBA00007375"/>
    </source>
</evidence>
<comment type="catalytic activity">
    <reaction evidence="7">
        <text>a 1-O-(1Z-alkenyl)-sn-glycero-3-phosphoethanolamine + H2O = a 2,3-saturated aldehyde + sn-glycero-3-phosphoethanolamine</text>
        <dbReference type="Rhea" id="RHEA:16905"/>
        <dbReference type="ChEBI" id="CHEBI:15377"/>
        <dbReference type="ChEBI" id="CHEBI:73359"/>
        <dbReference type="ChEBI" id="CHEBI:77288"/>
        <dbReference type="ChEBI" id="CHEBI:143890"/>
        <dbReference type="EC" id="3.3.2.2"/>
    </reaction>
</comment>
<evidence type="ECO:0000256" key="6">
    <source>
        <dbReference type="ARBA" id="ARBA00035673"/>
    </source>
</evidence>
<dbReference type="EC" id="3.3.2.2" evidence="6"/>
<feature type="transmembrane region" description="Helical" evidence="9">
    <location>
        <begin position="183"/>
        <end position="201"/>
    </location>
</feature>
<keyword evidence="10" id="KW-1185">Reference proteome</keyword>
<dbReference type="AlphaFoldDB" id="A0A0M3I6H3"/>
<evidence type="ECO:0000256" key="8">
    <source>
        <dbReference type="ARBA" id="ARBA00049560"/>
    </source>
</evidence>
<evidence type="ECO:0000256" key="4">
    <source>
        <dbReference type="ARBA" id="ARBA00022989"/>
    </source>
</evidence>
<dbReference type="GO" id="GO:0016020">
    <property type="term" value="C:membrane"/>
    <property type="evidence" value="ECO:0007669"/>
    <property type="project" value="UniProtKB-SubCell"/>
</dbReference>
<reference evidence="11" key="1">
    <citation type="submission" date="2017-02" db="UniProtKB">
        <authorList>
            <consortium name="WormBaseParasite"/>
        </authorList>
    </citation>
    <scope>IDENTIFICATION</scope>
</reference>
<evidence type="ECO:0000313" key="11">
    <source>
        <dbReference type="WBParaSite" id="ALUE_0001265001-mRNA-1"/>
    </source>
</evidence>
<evidence type="ECO:0000256" key="9">
    <source>
        <dbReference type="SAM" id="Phobius"/>
    </source>
</evidence>
<dbReference type="Pfam" id="PF07947">
    <property type="entry name" value="YhhN"/>
    <property type="match status" value="1"/>
</dbReference>
<dbReference type="InterPro" id="IPR012506">
    <property type="entry name" value="TMEM86B-like"/>
</dbReference>
<evidence type="ECO:0000256" key="1">
    <source>
        <dbReference type="ARBA" id="ARBA00004141"/>
    </source>
</evidence>
<keyword evidence="4 9" id="KW-1133">Transmembrane helix</keyword>
<comment type="similarity">
    <text evidence="2">Belongs to the TMEM86 family.</text>
</comment>
<keyword evidence="5 9" id="KW-0472">Membrane</keyword>
<keyword evidence="3 9" id="KW-0812">Transmembrane</keyword>
<feature type="transmembrane region" description="Helical" evidence="9">
    <location>
        <begin position="69"/>
        <end position="86"/>
    </location>
</feature>
<feature type="transmembrane region" description="Helical" evidence="9">
    <location>
        <begin position="43"/>
        <end position="62"/>
    </location>
</feature>
<feature type="transmembrane region" description="Helical" evidence="9">
    <location>
        <begin position="92"/>
        <end position="114"/>
    </location>
</feature>
<feature type="transmembrane region" description="Helical" evidence="9">
    <location>
        <begin position="148"/>
        <end position="171"/>
    </location>
</feature>
<sequence>MDDKIIEEKKAKMSTTTPTQMLVIYGGITGLVYVETDEFRKEAPFLFVMPVIALAALTLTLSMHTKQKYCTTASFLVVALALYEFTVDRRELALVCVLASLSHILYLLSFMSYVRRVSTSLAVVLTVYLVLLLHHCFADLYYSIPTLVIALSLYICITAAAVLAAGSIWQYGSKGVDTHHADSLRFIGLIVCLACSSILVLNQFGARIDKSNYTLNILYYISQGLLFLANERAF</sequence>
<protein>
    <recommendedName>
        <fullName evidence="6">lysoplasmalogenase</fullName>
        <ecNumber evidence="6">3.3.2.2</ecNumber>
    </recommendedName>
</protein>
<evidence type="ECO:0000256" key="7">
    <source>
        <dbReference type="ARBA" id="ARBA00049458"/>
    </source>
</evidence>
<evidence type="ECO:0000256" key="3">
    <source>
        <dbReference type="ARBA" id="ARBA00022692"/>
    </source>
</evidence>
<accession>A0A0M3I6H3</accession>
<comment type="subcellular location">
    <subcellularLocation>
        <location evidence="1">Membrane</location>
        <topology evidence="1">Multi-pass membrane protein</topology>
    </subcellularLocation>
</comment>
<organism evidence="10 11">
    <name type="scientific">Ascaris lumbricoides</name>
    <name type="common">Giant roundworm</name>
    <dbReference type="NCBI Taxonomy" id="6252"/>
    <lineage>
        <taxon>Eukaryota</taxon>
        <taxon>Metazoa</taxon>
        <taxon>Ecdysozoa</taxon>
        <taxon>Nematoda</taxon>
        <taxon>Chromadorea</taxon>
        <taxon>Rhabditida</taxon>
        <taxon>Spirurina</taxon>
        <taxon>Ascaridomorpha</taxon>
        <taxon>Ascaridoidea</taxon>
        <taxon>Ascarididae</taxon>
        <taxon>Ascaris</taxon>
    </lineage>
</organism>
<evidence type="ECO:0000256" key="5">
    <source>
        <dbReference type="ARBA" id="ARBA00023136"/>
    </source>
</evidence>